<name>A0A4Z2IQX7_9TELE</name>
<evidence type="ECO:0000313" key="3">
    <source>
        <dbReference type="Proteomes" id="UP000314294"/>
    </source>
</evidence>
<dbReference type="Proteomes" id="UP000314294">
    <property type="component" value="Unassembled WGS sequence"/>
</dbReference>
<dbReference type="EMBL" id="SRLO01000063">
    <property type="protein sequence ID" value="TNN79583.1"/>
    <property type="molecule type" value="Genomic_DNA"/>
</dbReference>
<reference evidence="2 3" key="1">
    <citation type="submission" date="2019-03" db="EMBL/GenBank/DDBJ databases">
        <title>First draft genome of Liparis tanakae, snailfish: a comprehensive survey of snailfish specific genes.</title>
        <authorList>
            <person name="Kim W."/>
            <person name="Song I."/>
            <person name="Jeong J.-H."/>
            <person name="Kim D."/>
            <person name="Kim S."/>
            <person name="Ryu S."/>
            <person name="Song J.Y."/>
            <person name="Lee S.K."/>
        </authorList>
    </citation>
    <scope>NUCLEOTIDE SEQUENCE [LARGE SCALE GENOMIC DNA]</scope>
    <source>
        <tissue evidence="2">Muscle</tissue>
    </source>
</reference>
<evidence type="ECO:0000313" key="2">
    <source>
        <dbReference type="EMBL" id="TNN79583.1"/>
    </source>
</evidence>
<organism evidence="2 3">
    <name type="scientific">Liparis tanakae</name>
    <name type="common">Tanaka's snailfish</name>
    <dbReference type="NCBI Taxonomy" id="230148"/>
    <lineage>
        <taxon>Eukaryota</taxon>
        <taxon>Metazoa</taxon>
        <taxon>Chordata</taxon>
        <taxon>Craniata</taxon>
        <taxon>Vertebrata</taxon>
        <taxon>Euteleostomi</taxon>
        <taxon>Actinopterygii</taxon>
        <taxon>Neopterygii</taxon>
        <taxon>Teleostei</taxon>
        <taxon>Neoteleostei</taxon>
        <taxon>Acanthomorphata</taxon>
        <taxon>Eupercaria</taxon>
        <taxon>Perciformes</taxon>
        <taxon>Cottioidei</taxon>
        <taxon>Cottales</taxon>
        <taxon>Liparidae</taxon>
        <taxon>Liparis</taxon>
    </lineage>
</organism>
<sequence length="123" mass="13502">MESQQSADGAVFAIPSGRRFVHSATSSGEMLGKQKPEMKQEHVNMHERNLWIGLFALGPLLIRTLLVLREPPDGRKMKREQRGDDPSRALVQGWRGRRSYGEGTPGAPVGLRITPSPSVGTGE</sequence>
<evidence type="ECO:0000256" key="1">
    <source>
        <dbReference type="SAM" id="MobiDB-lite"/>
    </source>
</evidence>
<feature type="region of interest" description="Disordered" evidence="1">
    <location>
        <begin position="73"/>
        <end position="123"/>
    </location>
</feature>
<keyword evidence="3" id="KW-1185">Reference proteome</keyword>
<proteinExistence type="predicted"/>
<protein>
    <submittedName>
        <fullName evidence="2">Uncharacterized protein</fullName>
    </submittedName>
</protein>
<accession>A0A4Z2IQX7</accession>
<comment type="caution">
    <text evidence="2">The sequence shown here is derived from an EMBL/GenBank/DDBJ whole genome shotgun (WGS) entry which is preliminary data.</text>
</comment>
<gene>
    <name evidence="2" type="ORF">EYF80_010165</name>
</gene>
<dbReference type="AlphaFoldDB" id="A0A4Z2IQX7"/>
<feature type="compositionally biased region" description="Basic and acidic residues" evidence="1">
    <location>
        <begin position="73"/>
        <end position="87"/>
    </location>
</feature>